<comment type="similarity">
    <text evidence="3">Belongs to the trans-sulfuration enzymes family.</text>
</comment>
<dbReference type="Pfam" id="PF01053">
    <property type="entry name" value="Cys_Met_Meta_PP"/>
    <property type="match status" value="1"/>
</dbReference>
<name>A0ABN6V0G6_9BACT</name>
<dbReference type="EMBL" id="AP027079">
    <property type="protein sequence ID" value="BDU70818.1"/>
    <property type="molecule type" value="Genomic_DNA"/>
</dbReference>
<dbReference type="Gene3D" id="3.40.640.10">
    <property type="entry name" value="Type I PLP-dependent aspartate aminotransferase-like (Major domain)"/>
    <property type="match status" value="1"/>
</dbReference>
<dbReference type="RefSeq" id="WP_286354518.1">
    <property type="nucleotide sequence ID" value="NZ_AP027079.1"/>
</dbReference>
<evidence type="ECO:0000313" key="5">
    <source>
        <dbReference type="Proteomes" id="UP001242010"/>
    </source>
</evidence>
<keyword evidence="5" id="KW-1185">Reference proteome</keyword>
<gene>
    <name evidence="4" type="primary">mdeA</name>
    <name evidence="4" type="ORF">GETHOR_29190</name>
</gene>
<accession>A0ABN6V0G6</accession>
<dbReference type="Gene3D" id="3.90.1150.10">
    <property type="entry name" value="Aspartate Aminotransferase, domain 1"/>
    <property type="match status" value="1"/>
</dbReference>
<dbReference type="PANTHER" id="PTHR11808">
    <property type="entry name" value="TRANS-SULFURATION ENZYME FAMILY MEMBER"/>
    <property type="match status" value="1"/>
</dbReference>
<sequence length="397" mass="42881">MPKPWGPTTTAIHAGKHFNPTRAVTTPIFQTSVFELLENREGAEFAAAIEPPAFYTRWGNPNSSEVEAVLAELEGAERALVTASGMAAFALVFEAFLKAGDHLVAPAAIYLGTEQLIRRWEAQRGLTVTWIQNTLDLDEWAAALRPETRMIWVETPSNPTLALTDLAAVAALGKKHGIRTVADNTFPSPIHTKPLRFGFDLSVASATKYLAGHSDVVAGVIAGSDADVVTCWHLTKVMGPTLDPMAAWLLHRGLKTLALRVRRASDNAQALAQWLLWQPHVARVDYPGLPTHPGHEIAARQMETGFGAMIGFELRAGLRAGQCFCEALEVITRGVSLGGVESLIQHPASMSHLKTAPEVKARLGISDGLLRFSVGIEDQPDLIADLEKGFQAAAEAR</sequence>
<dbReference type="InterPro" id="IPR015421">
    <property type="entry name" value="PyrdxlP-dep_Trfase_major"/>
</dbReference>
<proteinExistence type="inferred from homology"/>
<evidence type="ECO:0000256" key="3">
    <source>
        <dbReference type="RuleBase" id="RU362118"/>
    </source>
</evidence>
<dbReference type="SUPFAM" id="SSF53383">
    <property type="entry name" value="PLP-dependent transferases"/>
    <property type="match status" value="1"/>
</dbReference>
<dbReference type="InterPro" id="IPR015424">
    <property type="entry name" value="PyrdxlP-dep_Trfase"/>
</dbReference>
<dbReference type="CDD" id="cd00614">
    <property type="entry name" value="CGS_like"/>
    <property type="match status" value="1"/>
</dbReference>
<evidence type="ECO:0000313" key="4">
    <source>
        <dbReference type="EMBL" id="BDU70818.1"/>
    </source>
</evidence>
<dbReference type="Proteomes" id="UP001242010">
    <property type="component" value="Chromosome"/>
</dbReference>
<organism evidence="4 5">
    <name type="scientific">Geothrix oryzae</name>
    <dbReference type="NCBI Taxonomy" id="2927975"/>
    <lineage>
        <taxon>Bacteria</taxon>
        <taxon>Pseudomonadati</taxon>
        <taxon>Acidobacteriota</taxon>
        <taxon>Holophagae</taxon>
        <taxon>Holophagales</taxon>
        <taxon>Holophagaceae</taxon>
        <taxon>Geothrix</taxon>
    </lineage>
</organism>
<dbReference type="InterPro" id="IPR015422">
    <property type="entry name" value="PyrdxlP-dep_Trfase_small"/>
</dbReference>
<evidence type="ECO:0000256" key="1">
    <source>
        <dbReference type="ARBA" id="ARBA00001933"/>
    </source>
</evidence>
<keyword evidence="2 3" id="KW-0663">Pyridoxal phosphate</keyword>
<comment type="cofactor">
    <cofactor evidence="1 3">
        <name>pyridoxal 5'-phosphate</name>
        <dbReference type="ChEBI" id="CHEBI:597326"/>
    </cofactor>
</comment>
<reference evidence="5" key="1">
    <citation type="journal article" date="2023" name="Int. J. Syst. Evol. Microbiol.">
        <title>Mesoterricola silvestris gen. nov., sp. nov., Mesoterricola sediminis sp. nov., Geothrix oryzae sp. nov., Geothrix edaphica sp. nov., Geothrix rubra sp. nov., and Geothrix limicola sp. nov., six novel members of Acidobacteriota isolated from soils.</title>
        <authorList>
            <person name="Itoh H."/>
            <person name="Sugisawa Y."/>
            <person name="Mise K."/>
            <person name="Xu Z."/>
            <person name="Kuniyasu M."/>
            <person name="Ushijima N."/>
            <person name="Kawano K."/>
            <person name="Kobayashi E."/>
            <person name="Shiratori Y."/>
            <person name="Masuda Y."/>
            <person name="Senoo K."/>
        </authorList>
    </citation>
    <scope>NUCLEOTIDE SEQUENCE [LARGE SCALE GENOMIC DNA]</scope>
    <source>
        <strain evidence="5">Red222</strain>
    </source>
</reference>
<evidence type="ECO:0000256" key="2">
    <source>
        <dbReference type="ARBA" id="ARBA00022898"/>
    </source>
</evidence>
<dbReference type="PANTHER" id="PTHR11808:SF85">
    <property type="entry name" value="CYSTATHIONINE GAMMA-LYASE-RELATED"/>
    <property type="match status" value="1"/>
</dbReference>
<dbReference type="PROSITE" id="PS00868">
    <property type="entry name" value="CYS_MET_METAB_PP"/>
    <property type="match status" value="1"/>
</dbReference>
<protein>
    <submittedName>
        <fullName evidence="4">Methionine gamma-lyase</fullName>
    </submittedName>
</protein>
<dbReference type="InterPro" id="IPR000277">
    <property type="entry name" value="Cys/Met-Metab_PyrdxlP-dep_enz"/>
</dbReference>
<dbReference type="PIRSF" id="PIRSF001434">
    <property type="entry name" value="CGS"/>
    <property type="match status" value="1"/>
</dbReference>
<dbReference type="InterPro" id="IPR054542">
    <property type="entry name" value="Cys_met_metab_PP"/>
</dbReference>